<keyword evidence="4" id="KW-1185">Reference proteome</keyword>
<name>A0A8B6E4J6_MYTGA</name>
<dbReference type="SUPFAM" id="SSF50630">
    <property type="entry name" value="Acid proteases"/>
    <property type="match status" value="1"/>
</dbReference>
<dbReference type="PROSITE" id="PS00141">
    <property type="entry name" value="ASP_PROTEASE"/>
    <property type="match status" value="1"/>
</dbReference>
<comment type="caution">
    <text evidence="3">The sequence shown here is derived from an EMBL/GenBank/DDBJ whole genome shotgun (WGS) entry which is preliminary data.</text>
</comment>
<feature type="region of interest" description="Disordered" evidence="1">
    <location>
        <begin position="616"/>
        <end position="642"/>
    </location>
</feature>
<dbReference type="InterPro" id="IPR021109">
    <property type="entry name" value="Peptidase_aspartic_dom_sf"/>
</dbReference>
<dbReference type="InterPro" id="IPR043502">
    <property type="entry name" value="DNA/RNA_pol_sf"/>
</dbReference>
<dbReference type="AlphaFoldDB" id="A0A8B6E4J6"/>
<dbReference type="InterPro" id="IPR041588">
    <property type="entry name" value="Integrase_H2C2"/>
</dbReference>
<dbReference type="Proteomes" id="UP000596742">
    <property type="component" value="Unassembled WGS sequence"/>
</dbReference>
<evidence type="ECO:0000256" key="1">
    <source>
        <dbReference type="SAM" id="MobiDB-lite"/>
    </source>
</evidence>
<dbReference type="EMBL" id="UYJE01004506">
    <property type="protein sequence ID" value="VDI28498.1"/>
    <property type="molecule type" value="Genomic_DNA"/>
</dbReference>
<sequence length="642" mass="73144">MLNTDISMLIDTGSDVTLLSSEVFKELNISKSLLKGVSNQLTTADGDSLEVMGRITIPLCLGGNDFEHSVIVAGLGGLSGILGMDFLCTNRVSIDTAEGRLKSPKFEVKLKRHATFNNVCARVHLTDTVHIPAKSEVFVEGEIRGNFYGKPEGCLEPLPEFKGDTHLLMPKSVVNLSKSKVIFSILNPTADPRILKKNVQVGSVQPIEQVLNCNLESRNQINDNFTLPEIVIPEHLQPLVERCSEKLSAEERKRLESVIYQYADIFVGPDGKLGHTDLVRHEIDTGDSKPIKLPLRRLPIMQRDIAEAEINKMLNQGIIEPSHSPWAANIVLVKNAINANSGDSKQPTPNTKIVSDSNWVQQWGAEDIRRLQHKDSNIATVLHYLTHSTEKPQISTPDQDMSALLRQWDLLFIRDDLLCRKFFEIDGSVTNQLVAPRELRKDIMLQLHNNRTAGHLGREKTLNKVRSRFYWPCMTSDISRWCQTCPSCAKRKRGPGKGKYPMQHYTVTRPLECIAIDIMGPLPQTDNDNEYIMVIGDYFKWIKDAMQESFAFAHEKLEASFLRQKRFYDVKLKIRSFEKDQLVWYWYPPHAKRKLGVGWTGPYKIIRKNFGGHLSDRVESNKENENRTRRPFKKSRRKRLQK</sequence>
<dbReference type="GO" id="GO:0006508">
    <property type="term" value="P:proteolysis"/>
    <property type="evidence" value="ECO:0007669"/>
    <property type="project" value="InterPro"/>
</dbReference>
<dbReference type="InterPro" id="IPR050951">
    <property type="entry name" value="Retrovirus_Pol_polyprotein"/>
</dbReference>
<reference evidence="3" key="1">
    <citation type="submission" date="2018-11" db="EMBL/GenBank/DDBJ databases">
        <authorList>
            <person name="Alioto T."/>
            <person name="Alioto T."/>
        </authorList>
    </citation>
    <scope>NUCLEOTIDE SEQUENCE</scope>
</reference>
<feature type="compositionally biased region" description="Basic residues" evidence="1">
    <location>
        <begin position="629"/>
        <end position="642"/>
    </location>
</feature>
<gene>
    <name evidence="3" type="ORF">MGAL_10B069398</name>
</gene>
<organism evidence="3 4">
    <name type="scientific">Mytilus galloprovincialis</name>
    <name type="common">Mediterranean mussel</name>
    <dbReference type="NCBI Taxonomy" id="29158"/>
    <lineage>
        <taxon>Eukaryota</taxon>
        <taxon>Metazoa</taxon>
        <taxon>Spiralia</taxon>
        <taxon>Lophotrochozoa</taxon>
        <taxon>Mollusca</taxon>
        <taxon>Bivalvia</taxon>
        <taxon>Autobranchia</taxon>
        <taxon>Pteriomorphia</taxon>
        <taxon>Mytilida</taxon>
        <taxon>Mytiloidea</taxon>
        <taxon>Mytilidae</taxon>
        <taxon>Mytilinae</taxon>
        <taxon>Mytilus</taxon>
    </lineage>
</organism>
<feature type="domain" description="Integrase zinc-binding" evidence="2">
    <location>
        <begin position="436"/>
        <end position="493"/>
    </location>
</feature>
<dbReference type="Gene3D" id="2.40.70.10">
    <property type="entry name" value="Acid Proteases"/>
    <property type="match status" value="1"/>
</dbReference>
<dbReference type="OrthoDB" id="9996999at2759"/>
<evidence type="ECO:0000259" key="2">
    <source>
        <dbReference type="Pfam" id="PF17921"/>
    </source>
</evidence>
<feature type="compositionally biased region" description="Basic and acidic residues" evidence="1">
    <location>
        <begin position="616"/>
        <end position="628"/>
    </location>
</feature>
<dbReference type="SUPFAM" id="SSF56672">
    <property type="entry name" value="DNA/RNA polymerases"/>
    <property type="match status" value="1"/>
</dbReference>
<dbReference type="Gene3D" id="1.10.340.70">
    <property type="match status" value="1"/>
</dbReference>
<dbReference type="Gene3D" id="3.10.10.10">
    <property type="entry name" value="HIV Type 1 Reverse Transcriptase, subunit A, domain 1"/>
    <property type="match status" value="1"/>
</dbReference>
<dbReference type="FunFam" id="1.10.340.70:FF:000001">
    <property type="entry name" value="Retrovirus-related Pol polyprotein from transposon gypsy-like Protein"/>
    <property type="match status" value="1"/>
</dbReference>
<dbReference type="GO" id="GO:0004190">
    <property type="term" value="F:aspartic-type endopeptidase activity"/>
    <property type="evidence" value="ECO:0007669"/>
    <property type="project" value="InterPro"/>
</dbReference>
<dbReference type="Pfam" id="PF13975">
    <property type="entry name" value="gag-asp_proteas"/>
    <property type="match status" value="1"/>
</dbReference>
<dbReference type="PANTHER" id="PTHR37984:SF15">
    <property type="entry name" value="INTEGRASE CATALYTIC DOMAIN-CONTAINING PROTEIN"/>
    <property type="match status" value="1"/>
</dbReference>
<dbReference type="PANTHER" id="PTHR37984">
    <property type="entry name" value="PROTEIN CBG26694"/>
    <property type="match status" value="1"/>
</dbReference>
<dbReference type="Pfam" id="PF17921">
    <property type="entry name" value="Integrase_H2C2"/>
    <property type="match status" value="1"/>
</dbReference>
<dbReference type="InterPro" id="IPR001969">
    <property type="entry name" value="Aspartic_peptidase_AS"/>
</dbReference>
<evidence type="ECO:0000313" key="4">
    <source>
        <dbReference type="Proteomes" id="UP000596742"/>
    </source>
</evidence>
<protein>
    <recommendedName>
        <fullName evidence="2">Integrase zinc-binding domain-containing protein</fullName>
    </recommendedName>
</protein>
<evidence type="ECO:0000313" key="3">
    <source>
        <dbReference type="EMBL" id="VDI28498.1"/>
    </source>
</evidence>
<accession>A0A8B6E4J6</accession>
<proteinExistence type="predicted"/>